<organism evidence="1 2">
    <name type="scientific">Riccia fluitans</name>
    <dbReference type="NCBI Taxonomy" id="41844"/>
    <lineage>
        <taxon>Eukaryota</taxon>
        <taxon>Viridiplantae</taxon>
        <taxon>Streptophyta</taxon>
        <taxon>Embryophyta</taxon>
        <taxon>Marchantiophyta</taxon>
        <taxon>Marchantiopsida</taxon>
        <taxon>Marchantiidae</taxon>
        <taxon>Marchantiales</taxon>
        <taxon>Ricciaceae</taxon>
        <taxon>Riccia</taxon>
    </lineage>
</organism>
<evidence type="ECO:0000313" key="2">
    <source>
        <dbReference type="Proteomes" id="UP001605036"/>
    </source>
</evidence>
<sequence length="135" mass="14651">MARVAKDTITVADTSYDAADSLGEPGKKEEYVALVARPAIVEAVDGDEKRGPAQSSDYQNEFWARGTDEVQVQLGGLTEPVTVLVDIGSEINVISRAVYERGQWPIDLHHGWALRSANGTKVLVLIFLSGLVTLR</sequence>
<gene>
    <name evidence="1" type="ORF">R1flu_014501</name>
</gene>
<dbReference type="EMBL" id="JBHFFA010000004">
    <property type="protein sequence ID" value="KAL2629815.1"/>
    <property type="molecule type" value="Genomic_DNA"/>
</dbReference>
<evidence type="ECO:0000313" key="1">
    <source>
        <dbReference type="EMBL" id="KAL2629815.1"/>
    </source>
</evidence>
<dbReference type="AlphaFoldDB" id="A0ABD1YH06"/>
<dbReference type="Proteomes" id="UP001605036">
    <property type="component" value="Unassembled WGS sequence"/>
</dbReference>
<protein>
    <submittedName>
        <fullName evidence="1">Uncharacterized protein</fullName>
    </submittedName>
</protein>
<accession>A0ABD1YH06</accession>
<keyword evidence="2" id="KW-1185">Reference proteome</keyword>
<comment type="caution">
    <text evidence="1">The sequence shown here is derived from an EMBL/GenBank/DDBJ whole genome shotgun (WGS) entry which is preliminary data.</text>
</comment>
<name>A0ABD1YH06_9MARC</name>
<dbReference type="CDD" id="cd00303">
    <property type="entry name" value="retropepsin_like"/>
    <property type="match status" value="1"/>
</dbReference>
<reference evidence="1 2" key="1">
    <citation type="submission" date="2024-09" db="EMBL/GenBank/DDBJ databases">
        <title>Chromosome-scale assembly of Riccia fluitans.</title>
        <authorList>
            <person name="Paukszto L."/>
            <person name="Sawicki J."/>
            <person name="Karawczyk K."/>
            <person name="Piernik-Szablinska J."/>
            <person name="Szczecinska M."/>
            <person name="Mazdziarz M."/>
        </authorList>
    </citation>
    <scope>NUCLEOTIDE SEQUENCE [LARGE SCALE GENOMIC DNA]</scope>
    <source>
        <strain evidence="1">Rf_01</strain>
        <tissue evidence="1">Aerial parts of the thallus</tissue>
    </source>
</reference>
<proteinExistence type="predicted"/>